<evidence type="ECO:0000313" key="2">
    <source>
        <dbReference type="EMBL" id="AIG64159.1"/>
    </source>
</evidence>
<dbReference type="Proteomes" id="UP000028504">
    <property type="component" value="Chromosome"/>
</dbReference>
<evidence type="ECO:0000256" key="1">
    <source>
        <dbReference type="SAM" id="MobiDB-lite"/>
    </source>
</evidence>
<feature type="compositionally biased region" description="Basic and acidic residues" evidence="1">
    <location>
        <begin position="79"/>
        <end position="97"/>
    </location>
</feature>
<reference evidence="2 3" key="1">
    <citation type="submission" date="2014-07" db="EMBL/GenBank/DDBJ databases">
        <title>Complete genome sequence of Corynebacterium atypicum DSM 44849: identifiction of the mycolic acid biosynthesis genes.</title>
        <authorList>
            <person name="Tippelt A."/>
            <person name="Mollmann S."/>
            <person name="Albersmeier A."/>
            <person name="Jaenicke S."/>
            <person name="Ruckert C."/>
            <person name="Tauch A."/>
        </authorList>
    </citation>
    <scope>NUCLEOTIDE SEQUENCE [LARGE SCALE GENOMIC DNA]</scope>
    <source>
        <strain evidence="2 3">R2070</strain>
    </source>
</reference>
<gene>
    <name evidence="2" type="ORF">CATYP_05470</name>
</gene>
<evidence type="ECO:0000313" key="3">
    <source>
        <dbReference type="Proteomes" id="UP000028504"/>
    </source>
</evidence>
<feature type="region of interest" description="Disordered" evidence="1">
    <location>
        <begin position="72"/>
        <end position="118"/>
    </location>
</feature>
<dbReference type="EMBL" id="CP008944">
    <property type="protein sequence ID" value="AIG64159.1"/>
    <property type="molecule type" value="Genomic_DNA"/>
</dbReference>
<organism evidence="2 3">
    <name type="scientific">Corynebacterium atypicum</name>
    <dbReference type="NCBI Taxonomy" id="191610"/>
    <lineage>
        <taxon>Bacteria</taxon>
        <taxon>Bacillati</taxon>
        <taxon>Actinomycetota</taxon>
        <taxon>Actinomycetes</taxon>
        <taxon>Mycobacteriales</taxon>
        <taxon>Corynebacteriaceae</taxon>
        <taxon>Corynebacterium</taxon>
    </lineage>
</organism>
<accession>A0ABM5QMU8</accession>
<sequence length="118" mass="12693">MPWRRGELGPLHGEVQIAPGETKTIQREAPQGAEEGFDRDIPAGSECVVSFNPDDELGAYKDIVNVRSDSSLDTVNELRSSDRDRDRAPGRQGDDRAAPAVTVSEGPPPAPLRATRSG</sequence>
<name>A0ABM5QMU8_9CORY</name>
<protein>
    <submittedName>
        <fullName evidence="2">Uncharacterized protein</fullName>
    </submittedName>
</protein>
<feature type="region of interest" description="Disordered" evidence="1">
    <location>
        <begin position="1"/>
        <end position="41"/>
    </location>
</feature>
<proteinExistence type="predicted"/>
<keyword evidence="3" id="KW-1185">Reference proteome</keyword>